<organism evidence="1 2">
    <name type="scientific">Eumeta variegata</name>
    <name type="common">Bagworm moth</name>
    <name type="synonym">Eumeta japonica</name>
    <dbReference type="NCBI Taxonomy" id="151549"/>
    <lineage>
        <taxon>Eukaryota</taxon>
        <taxon>Metazoa</taxon>
        <taxon>Ecdysozoa</taxon>
        <taxon>Arthropoda</taxon>
        <taxon>Hexapoda</taxon>
        <taxon>Insecta</taxon>
        <taxon>Pterygota</taxon>
        <taxon>Neoptera</taxon>
        <taxon>Endopterygota</taxon>
        <taxon>Lepidoptera</taxon>
        <taxon>Glossata</taxon>
        <taxon>Ditrysia</taxon>
        <taxon>Tineoidea</taxon>
        <taxon>Psychidae</taxon>
        <taxon>Oiketicinae</taxon>
        <taxon>Eumeta</taxon>
    </lineage>
</organism>
<evidence type="ECO:0000313" key="1">
    <source>
        <dbReference type="EMBL" id="GBP92357.1"/>
    </source>
</evidence>
<name>A0A4C2A0D9_EUMVA</name>
<keyword evidence="2" id="KW-1185">Reference proteome</keyword>
<proteinExistence type="predicted"/>
<protein>
    <submittedName>
        <fullName evidence="1">Uncharacterized protein</fullName>
    </submittedName>
</protein>
<evidence type="ECO:0000313" key="2">
    <source>
        <dbReference type="Proteomes" id="UP000299102"/>
    </source>
</evidence>
<sequence length="105" mass="12113">MIKVVIAFPNVRRTGDESRAPGLLMSNKKTITRRFISKGSPLTTEPPARPDEKHDVNFEYIKYGIHRQAARAISLGESKRRFPLARTKTFEKFVENRITRIKECP</sequence>
<dbReference type="AlphaFoldDB" id="A0A4C2A0D9"/>
<reference evidence="1 2" key="1">
    <citation type="journal article" date="2019" name="Commun. Biol.">
        <title>The bagworm genome reveals a unique fibroin gene that provides high tensile strength.</title>
        <authorList>
            <person name="Kono N."/>
            <person name="Nakamura H."/>
            <person name="Ohtoshi R."/>
            <person name="Tomita M."/>
            <person name="Numata K."/>
            <person name="Arakawa K."/>
        </authorList>
    </citation>
    <scope>NUCLEOTIDE SEQUENCE [LARGE SCALE GENOMIC DNA]</scope>
</reference>
<comment type="caution">
    <text evidence="1">The sequence shown here is derived from an EMBL/GenBank/DDBJ whole genome shotgun (WGS) entry which is preliminary data.</text>
</comment>
<dbReference type="Proteomes" id="UP000299102">
    <property type="component" value="Unassembled WGS sequence"/>
</dbReference>
<accession>A0A4C2A0D9</accession>
<dbReference type="EMBL" id="BGZK01002267">
    <property type="protein sequence ID" value="GBP92357.1"/>
    <property type="molecule type" value="Genomic_DNA"/>
</dbReference>
<gene>
    <name evidence="1" type="ORF">EVAR_65147_1</name>
</gene>